<keyword evidence="6 12" id="KW-0274">FAD</keyword>
<dbReference type="InterPro" id="IPR003016">
    <property type="entry name" value="2-oxoA_DH_lipoyl-BS"/>
</dbReference>
<dbReference type="Pfam" id="PF02852">
    <property type="entry name" value="Pyr_redox_dim"/>
    <property type="match status" value="1"/>
</dbReference>
<keyword evidence="5" id="KW-0450">Lipoyl</keyword>
<dbReference type="InterPro" id="IPR012999">
    <property type="entry name" value="Pyr_OxRdtase_I_AS"/>
</dbReference>
<comment type="similarity">
    <text evidence="2 12">Belongs to the class-I pyridine nucleotide-disulfide oxidoreductase family.</text>
</comment>
<dbReference type="Gene3D" id="3.30.390.30">
    <property type="match status" value="1"/>
</dbReference>
<evidence type="ECO:0000259" key="14">
    <source>
        <dbReference type="PROSITE" id="PS50968"/>
    </source>
</evidence>
<dbReference type="Proteomes" id="UP000092256">
    <property type="component" value="Unassembled WGS sequence"/>
</dbReference>
<dbReference type="PRINTS" id="PR00368">
    <property type="entry name" value="FADPNR"/>
</dbReference>
<evidence type="ECO:0000256" key="5">
    <source>
        <dbReference type="ARBA" id="ARBA00022823"/>
    </source>
</evidence>
<name>A0A1A6XZC6_STEMA</name>
<organism evidence="15 16">
    <name type="scientific">Stenotrophomonas maltophilia</name>
    <name type="common">Pseudomonas maltophilia</name>
    <name type="synonym">Xanthomonas maltophilia</name>
    <dbReference type="NCBI Taxonomy" id="40324"/>
    <lineage>
        <taxon>Bacteria</taxon>
        <taxon>Pseudomonadati</taxon>
        <taxon>Pseudomonadota</taxon>
        <taxon>Gammaproteobacteria</taxon>
        <taxon>Lysobacterales</taxon>
        <taxon>Lysobacteraceae</taxon>
        <taxon>Stenotrophomonas</taxon>
        <taxon>Stenotrophomonas maltophilia group</taxon>
    </lineage>
</organism>
<proteinExistence type="inferred from homology"/>
<feature type="region of interest" description="Disordered" evidence="13">
    <location>
        <begin position="84"/>
        <end position="124"/>
    </location>
</feature>
<keyword evidence="10 12" id="KW-0676">Redox-active center</keyword>
<evidence type="ECO:0000256" key="13">
    <source>
        <dbReference type="SAM" id="MobiDB-lite"/>
    </source>
</evidence>
<dbReference type="InterPro" id="IPR000089">
    <property type="entry name" value="Biotin_lipoyl"/>
</dbReference>
<evidence type="ECO:0000313" key="15">
    <source>
        <dbReference type="EMBL" id="OBU67954.1"/>
    </source>
</evidence>
<dbReference type="InterPro" id="IPR036188">
    <property type="entry name" value="FAD/NAD-bd_sf"/>
</dbReference>
<evidence type="ECO:0000256" key="6">
    <source>
        <dbReference type="ARBA" id="ARBA00022827"/>
    </source>
</evidence>
<dbReference type="SUPFAM" id="SSF51905">
    <property type="entry name" value="FAD/NAD(P)-binding domain"/>
    <property type="match status" value="1"/>
</dbReference>
<dbReference type="PANTHER" id="PTHR22912">
    <property type="entry name" value="DISULFIDE OXIDOREDUCTASE"/>
    <property type="match status" value="1"/>
</dbReference>
<dbReference type="EC" id="1.8.1.4" evidence="3 12"/>
<dbReference type="Gene3D" id="3.50.50.60">
    <property type="entry name" value="FAD/NAD(P)-binding domain"/>
    <property type="match status" value="2"/>
</dbReference>
<evidence type="ECO:0000256" key="4">
    <source>
        <dbReference type="ARBA" id="ARBA00022630"/>
    </source>
</evidence>
<dbReference type="PROSITE" id="PS00076">
    <property type="entry name" value="PYRIDINE_REDOX_1"/>
    <property type="match status" value="1"/>
</dbReference>
<feature type="domain" description="Lipoyl-binding" evidence="14">
    <location>
        <begin position="3"/>
        <end position="77"/>
    </location>
</feature>
<dbReference type="PROSITE" id="PS00189">
    <property type="entry name" value="LIPOYL"/>
    <property type="match status" value="1"/>
</dbReference>
<evidence type="ECO:0000256" key="7">
    <source>
        <dbReference type="ARBA" id="ARBA00023002"/>
    </source>
</evidence>
<evidence type="ECO:0000256" key="1">
    <source>
        <dbReference type="ARBA" id="ARBA00001938"/>
    </source>
</evidence>
<dbReference type="GO" id="GO:0050660">
    <property type="term" value="F:flavin adenine dinucleotide binding"/>
    <property type="evidence" value="ECO:0007669"/>
    <property type="project" value="InterPro"/>
</dbReference>
<protein>
    <recommendedName>
        <fullName evidence="3 12">Dihydrolipoyl dehydrogenase</fullName>
        <ecNumber evidence="3 12">1.8.1.4</ecNumber>
    </recommendedName>
</protein>
<dbReference type="RefSeq" id="WP_065198914.1">
    <property type="nucleotide sequence ID" value="NZ_LYVJ01000005.1"/>
</dbReference>
<dbReference type="EMBL" id="LYVJ01000005">
    <property type="protein sequence ID" value="OBU67954.1"/>
    <property type="molecule type" value="Genomic_DNA"/>
</dbReference>
<evidence type="ECO:0000256" key="2">
    <source>
        <dbReference type="ARBA" id="ARBA00007532"/>
    </source>
</evidence>
<evidence type="ECO:0000256" key="10">
    <source>
        <dbReference type="ARBA" id="ARBA00023284"/>
    </source>
</evidence>
<gene>
    <name evidence="15" type="ORF">A9K58_08280</name>
</gene>
<dbReference type="SUPFAM" id="SSF55424">
    <property type="entry name" value="FAD/NAD-linked reductases, dimerisation (C-terminal) domain"/>
    <property type="match status" value="1"/>
</dbReference>
<dbReference type="InterPro" id="IPR023753">
    <property type="entry name" value="FAD/NAD-binding_dom"/>
</dbReference>
<evidence type="ECO:0000256" key="11">
    <source>
        <dbReference type="ARBA" id="ARBA00049187"/>
    </source>
</evidence>
<feature type="compositionally biased region" description="Low complexity" evidence="13">
    <location>
        <begin position="84"/>
        <end position="99"/>
    </location>
</feature>
<dbReference type="SUPFAM" id="SSF51230">
    <property type="entry name" value="Single hybrid motif"/>
    <property type="match status" value="1"/>
</dbReference>
<evidence type="ECO:0000256" key="3">
    <source>
        <dbReference type="ARBA" id="ARBA00012608"/>
    </source>
</evidence>
<keyword evidence="7 12" id="KW-0560">Oxidoreductase</keyword>
<accession>A0A1A6XZC6</accession>
<dbReference type="InterPro" id="IPR004099">
    <property type="entry name" value="Pyr_nucl-diS_OxRdtase_dimer"/>
</dbReference>
<dbReference type="Pfam" id="PF00364">
    <property type="entry name" value="Biotin_lipoyl"/>
    <property type="match status" value="1"/>
</dbReference>
<comment type="cofactor">
    <cofactor evidence="12">
        <name>FAD</name>
        <dbReference type="ChEBI" id="CHEBI:57692"/>
    </cofactor>
    <text evidence="12">Binds 1 FAD per subunit.</text>
</comment>
<dbReference type="FunFam" id="3.30.390.30:FF:000001">
    <property type="entry name" value="Dihydrolipoyl dehydrogenase"/>
    <property type="match status" value="1"/>
</dbReference>
<comment type="cofactor">
    <cofactor evidence="1">
        <name>(R)-lipoate</name>
        <dbReference type="ChEBI" id="CHEBI:83088"/>
    </cofactor>
</comment>
<keyword evidence="9" id="KW-1015">Disulfide bond</keyword>
<dbReference type="AlphaFoldDB" id="A0A1A6XZC6"/>
<dbReference type="PROSITE" id="PS50968">
    <property type="entry name" value="BIOTINYL_LIPOYL"/>
    <property type="match status" value="1"/>
</dbReference>
<dbReference type="PRINTS" id="PR00411">
    <property type="entry name" value="PNDRDTASEI"/>
</dbReference>
<sequence length="602" mass="62710">MATIEVKVPDIGDYSDVPVIEVLVAVGDTVKKDQGLVTLESDKATLEVPSSAAGVVKELKVKLGDTLSEGAVVVVLETEGAAEAPAKPAAPAPAAAAPASKPPVTPSHRAPAEPAAPKPALSSGKPADIECEMVVLGSGPGGYTAAFRAADVGLDTVLVERYASLGGVCLNVGCIPSKALLHAAAVIDEVAHAGDFGVEFGKPTITLDKLREYKEKVVNQLTKGLAGMAKQRKVRNVQGVGRFVSANELEITAADGSTQLLRFQKCIIAAGSQAVKLPNFPWDDKRVMDSTDALELAEVPGSLLVVGGGIIGLEMATVYSALGSKVTVVEFMDQLMPGADKDLVKPLADRLKKQGIEVHLKTKASGVTADAKGITVTFEAAEEGQAPALAQGTFDRVLVAVGRSPNGKKIDAEKAGVQVTDRGFIPVDRQMRTNVPHIFAIGDIVGNPMLAHKATHEGKLAAEVAAGHKKEWVARVIPSVAYTNPEIAWVGVTETEAKAKGLKVGVAKFPWAASGRAIGIGRTEGFTKLIFDEETHRIIGGAIVGVHAGDLLAEIGLAIEMGAEAEDIGHTIHAHPTLSESVAMASEIYDGTITDLYLPKKK</sequence>
<comment type="caution">
    <text evidence="15">The sequence shown here is derived from an EMBL/GenBank/DDBJ whole genome shotgun (WGS) entry which is preliminary data.</text>
</comment>
<dbReference type="PANTHER" id="PTHR22912:SF160">
    <property type="entry name" value="DIHYDROLIPOYL DEHYDROGENASE"/>
    <property type="match status" value="1"/>
</dbReference>
<comment type="miscellaneous">
    <text evidence="12">The active site is a redox-active disulfide bond.</text>
</comment>
<keyword evidence="4 12" id="KW-0285">Flavoprotein</keyword>
<evidence type="ECO:0000256" key="9">
    <source>
        <dbReference type="ARBA" id="ARBA00023157"/>
    </source>
</evidence>
<comment type="catalytic activity">
    <reaction evidence="11 12">
        <text>N(6)-[(R)-dihydrolipoyl]-L-lysyl-[protein] + NAD(+) = N(6)-[(R)-lipoyl]-L-lysyl-[protein] + NADH + H(+)</text>
        <dbReference type="Rhea" id="RHEA:15045"/>
        <dbReference type="Rhea" id="RHEA-COMP:10474"/>
        <dbReference type="Rhea" id="RHEA-COMP:10475"/>
        <dbReference type="ChEBI" id="CHEBI:15378"/>
        <dbReference type="ChEBI" id="CHEBI:57540"/>
        <dbReference type="ChEBI" id="CHEBI:57945"/>
        <dbReference type="ChEBI" id="CHEBI:83099"/>
        <dbReference type="ChEBI" id="CHEBI:83100"/>
        <dbReference type="EC" id="1.8.1.4"/>
    </reaction>
</comment>
<dbReference type="InterPro" id="IPR050151">
    <property type="entry name" value="Class-I_Pyr_Nuc-Dis_Oxidored"/>
</dbReference>
<dbReference type="InterPro" id="IPR016156">
    <property type="entry name" value="FAD/NAD-linked_Rdtase_dimer_sf"/>
</dbReference>
<reference evidence="15 16" key="1">
    <citation type="submission" date="2016-05" db="EMBL/GenBank/DDBJ databases">
        <title>Draft Genome Sequences of Stenotrophomonas maltophilia Strains Sm32COP, Sm41DVV, Sm46PAILV, SmF3, SmF22, SmSOFb1 and SmCVFa1, Isolated from Different Manures, in France.</title>
        <authorList>
            <person name="Nazaret S."/>
            <person name="Bodilis J."/>
        </authorList>
    </citation>
    <scope>NUCLEOTIDE SEQUENCE [LARGE SCALE GENOMIC DNA]</scope>
    <source>
        <strain evidence="15 16">Sm46PAILV</strain>
    </source>
</reference>
<keyword evidence="8 12" id="KW-0520">NAD</keyword>
<dbReference type="Gene3D" id="2.40.50.100">
    <property type="match status" value="1"/>
</dbReference>
<dbReference type="OrthoDB" id="9800167at2"/>
<dbReference type="InterPro" id="IPR011053">
    <property type="entry name" value="Single_hybrid_motif"/>
</dbReference>
<dbReference type="GO" id="GO:0004148">
    <property type="term" value="F:dihydrolipoyl dehydrogenase (NADH) activity"/>
    <property type="evidence" value="ECO:0007669"/>
    <property type="project" value="UniProtKB-EC"/>
</dbReference>
<dbReference type="GO" id="GO:0006103">
    <property type="term" value="P:2-oxoglutarate metabolic process"/>
    <property type="evidence" value="ECO:0007669"/>
    <property type="project" value="TreeGrafter"/>
</dbReference>
<dbReference type="NCBIfam" id="TIGR01350">
    <property type="entry name" value="lipoamide_DH"/>
    <property type="match status" value="1"/>
</dbReference>
<dbReference type="FunFam" id="2.40.50.100:FF:000009">
    <property type="entry name" value="Acetyltransferase component of pyruvate dehydrogenase complex"/>
    <property type="match status" value="1"/>
</dbReference>
<evidence type="ECO:0000256" key="8">
    <source>
        <dbReference type="ARBA" id="ARBA00023027"/>
    </source>
</evidence>
<dbReference type="InterPro" id="IPR006258">
    <property type="entry name" value="Lipoamide_DH"/>
</dbReference>
<dbReference type="Pfam" id="PF07992">
    <property type="entry name" value="Pyr_redox_2"/>
    <property type="match status" value="1"/>
</dbReference>
<dbReference type="CDD" id="cd06849">
    <property type="entry name" value="lipoyl_domain"/>
    <property type="match status" value="1"/>
</dbReference>
<evidence type="ECO:0000313" key="16">
    <source>
        <dbReference type="Proteomes" id="UP000092256"/>
    </source>
</evidence>
<evidence type="ECO:0000256" key="12">
    <source>
        <dbReference type="RuleBase" id="RU003692"/>
    </source>
</evidence>